<dbReference type="PANTHER" id="PTHR44591:SF23">
    <property type="entry name" value="CHEY SUBFAMILY"/>
    <property type="match status" value="1"/>
</dbReference>
<dbReference type="InterPro" id="IPR050595">
    <property type="entry name" value="Bact_response_regulator"/>
</dbReference>
<evidence type="ECO:0000256" key="1">
    <source>
        <dbReference type="ARBA" id="ARBA00022553"/>
    </source>
</evidence>
<feature type="modified residue" description="4-aspartylphosphate" evidence="2">
    <location>
        <position position="63"/>
    </location>
</feature>
<dbReference type="InterPro" id="IPR011006">
    <property type="entry name" value="CheY-like_superfamily"/>
</dbReference>
<dbReference type="Proteomes" id="UP001464891">
    <property type="component" value="Unassembled WGS sequence"/>
</dbReference>
<name>A0ABV0J6N3_9CYAN</name>
<dbReference type="EMBL" id="JAMPKM010000004">
    <property type="protein sequence ID" value="MEP0817436.1"/>
    <property type="molecule type" value="Genomic_DNA"/>
</dbReference>
<evidence type="ECO:0000313" key="5">
    <source>
        <dbReference type="Proteomes" id="UP001464891"/>
    </source>
</evidence>
<keyword evidence="5" id="KW-1185">Reference proteome</keyword>
<dbReference type="PANTHER" id="PTHR44591">
    <property type="entry name" value="STRESS RESPONSE REGULATOR PROTEIN 1"/>
    <property type="match status" value="1"/>
</dbReference>
<dbReference type="InterPro" id="IPR001789">
    <property type="entry name" value="Sig_transdc_resp-reg_receiver"/>
</dbReference>
<proteinExistence type="predicted"/>
<evidence type="ECO:0000259" key="3">
    <source>
        <dbReference type="PROSITE" id="PS50110"/>
    </source>
</evidence>
<dbReference type="RefSeq" id="WP_190438548.1">
    <property type="nucleotide sequence ID" value="NZ_JAMPKM010000004.1"/>
</dbReference>
<accession>A0ABV0J6N3</accession>
<evidence type="ECO:0000256" key="2">
    <source>
        <dbReference type="PROSITE-ProRule" id="PRU00169"/>
    </source>
</evidence>
<protein>
    <submittedName>
        <fullName evidence="4">Response regulator</fullName>
    </submittedName>
</protein>
<gene>
    <name evidence="4" type="ORF">NC998_10045</name>
</gene>
<evidence type="ECO:0000313" key="4">
    <source>
        <dbReference type="EMBL" id="MEP0817436.1"/>
    </source>
</evidence>
<organism evidence="4 5">
    <name type="scientific">Trichocoleus desertorum GB2-A4</name>
    <dbReference type="NCBI Taxonomy" id="2933944"/>
    <lineage>
        <taxon>Bacteria</taxon>
        <taxon>Bacillati</taxon>
        <taxon>Cyanobacteriota</taxon>
        <taxon>Cyanophyceae</taxon>
        <taxon>Leptolyngbyales</taxon>
        <taxon>Trichocoleusaceae</taxon>
        <taxon>Trichocoleus</taxon>
    </lineage>
</organism>
<feature type="domain" description="Response regulatory" evidence="3">
    <location>
        <begin position="14"/>
        <end position="130"/>
    </location>
</feature>
<dbReference type="Pfam" id="PF00072">
    <property type="entry name" value="Response_reg"/>
    <property type="match status" value="1"/>
</dbReference>
<sequence>MSQDADELGQGSARILLIEDNDSNRQLLSDYLNYCGYTVLTLAAGAEFFTAIAQFQPHIVLLDLKLPDIDGYTLLEQLQQRGEEFQVPVIVVSAFAFQSDQRRALSLGARRYLVKPVNLNLLKQAIREELPYSVL</sequence>
<dbReference type="SUPFAM" id="SSF52172">
    <property type="entry name" value="CheY-like"/>
    <property type="match status" value="1"/>
</dbReference>
<dbReference type="SMART" id="SM00448">
    <property type="entry name" value="REC"/>
    <property type="match status" value="1"/>
</dbReference>
<reference evidence="4 5" key="1">
    <citation type="submission" date="2022-04" db="EMBL/GenBank/DDBJ databases">
        <title>Positive selection, recombination, and allopatry shape intraspecific diversity of widespread and dominant cyanobacteria.</title>
        <authorList>
            <person name="Wei J."/>
            <person name="Shu W."/>
            <person name="Hu C."/>
        </authorList>
    </citation>
    <scope>NUCLEOTIDE SEQUENCE [LARGE SCALE GENOMIC DNA]</scope>
    <source>
        <strain evidence="4 5">GB2-A4</strain>
    </source>
</reference>
<keyword evidence="1 2" id="KW-0597">Phosphoprotein</keyword>
<dbReference type="PROSITE" id="PS50110">
    <property type="entry name" value="RESPONSE_REGULATORY"/>
    <property type="match status" value="1"/>
</dbReference>
<comment type="caution">
    <text evidence="4">The sequence shown here is derived from an EMBL/GenBank/DDBJ whole genome shotgun (WGS) entry which is preliminary data.</text>
</comment>
<dbReference type="Gene3D" id="3.40.50.2300">
    <property type="match status" value="1"/>
</dbReference>